<organism evidence="1 2">
    <name type="scientific">Motilimonas pumila</name>
    <dbReference type="NCBI Taxonomy" id="2303987"/>
    <lineage>
        <taxon>Bacteria</taxon>
        <taxon>Pseudomonadati</taxon>
        <taxon>Pseudomonadota</taxon>
        <taxon>Gammaproteobacteria</taxon>
        <taxon>Alteromonadales</taxon>
        <taxon>Alteromonadales genera incertae sedis</taxon>
        <taxon>Motilimonas</taxon>
    </lineage>
</organism>
<comment type="caution">
    <text evidence="1">The sequence shown here is derived from an EMBL/GenBank/DDBJ whole genome shotgun (WGS) entry which is preliminary data.</text>
</comment>
<dbReference type="RefSeq" id="WP_119912302.1">
    <property type="nucleotide sequence ID" value="NZ_QZCH01000037.1"/>
</dbReference>
<evidence type="ECO:0000313" key="2">
    <source>
        <dbReference type="Proteomes" id="UP000283255"/>
    </source>
</evidence>
<accession>A0A418YA40</accession>
<dbReference type="AlphaFoldDB" id="A0A418YA40"/>
<gene>
    <name evidence="1" type="ORF">D1Z90_18590</name>
</gene>
<evidence type="ECO:0000313" key="1">
    <source>
        <dbReference type="EMBL" id="RJG38982.1"/>
    </source>
</evidence>
<proteinExistence type="predicted"/>
<reference evidence="1 2" key="1">
    <citation type="submission" date="2018-09" db="EMBL/GenBank/DDBJ databases">
        <authorList>
            <person name="Wang F."/>
        </authorList>
    </citation>
    <scope>NUCLEOTIDE SEQUENCE [LARGE SCALE GENOMIC DNA]</scope>
    <source>
        <strain evidence="1 2">PLHSC7-2</strain>
    </source>
</reference>
<protein>
    <submittedName>
        <fullName evidence="1">Uncharacterized protein</fullName>
    </submittedName>
</protein>
<dbReference type="Proteomes" id="UP000283255">
    <property type="component" value="Unassembled WGS sequence"/>
</dbReference>
<reference evidence="1 2" key="2">
    <citation type="submission" date="2019-01" db="EMBL/GenBank/DDBJ databases">
        <title>Motilimonas pumilus sp. nov., isolated from the gut of sea cucumber (Apostichopus japonicus).</title>
        <authorList>
            <person name="Wang F.-Q."/>
            <person name="Ren L.-H."/>
            <person name="Lin Y.-W."/>
            <person name="Sun G.-H."/>
            <person name="Du Z.-J."/>
            <person name="Zhao J.-X."/>
            <person name="Liu X.-J."/>
            <person name="Liu L.-J."/>
        </authorList>
    </citation>
    <scope>NUCLEOTIDE SEQUENCE [LARGE SCALE GENOMIC DNA]</scope>
    <source>
        <strain evidence="1 2">PLHSC7-2</strain>
    </source>
</reference>
<sequence length="151" mass="17242">MKTQLSHLHCEKVSHDRNVDIQASPLMILLSLPFKDKVRGNHAMIVERELDALCNSMRHLKARYDISFKENLTPRYRLAIQKTPKGLYLRWRATGRGGRYTSYEKAIRQPGVSTEAIPLMKTAEPIRSALNEKAQLLMCALNILQGKSKIV</sequence>
<name>A0A418YA40_9GAMM</name>
<dbReference type="EMBL" id="QZCH01000037">
    <property type="protein sequence ID" value="RJG38982.1"/>
    <property type="molecule type" value="Genomic_DNA"/>
</dbReference>
<keyword evidence="2" id="KW-1185">Reference proteome</keyword>